<feature type="disulfide bond" evidence="3">
    <location>
        <begin position="2"/>
        <end position="48"/>
    </location>
</feature>
<gene>
    <name evidence="5" type="ORF">KP79_PYT25848</name>
</gene>
<comment type="caution">
    <text evidence="5">The sequence shown here is derived from an EMBL/GenBank/DDBJ whole genome shotgun (WGS) entry which is preliminary data.</text>
</comment>
<comment type="caution">
    <text evidence="3">Lacks conserved residue(s) required for the propagation of feature annotation.</text>
</comment>
<evidence type="ECO:0000259" key="4">
    <source>
        <dbReference type="PROSITE" id="PS50038"/>
    </source>
</evidence>
<accession>A0A210PKL3</accession>
<dbReference type="STRING" id="6573.A0A210PKL3"/>
<dbReference type="GO" id="GO:0060070">
    <property type="term" value="P:canonical Wnt signaling pathway"/>
    <property type="evidence" value="ECO:0007669"/>
    <property type="project" value="TreeGrafter"/>
</dbReference>
<keyword evidence="2 3" id="KW-1015">Disulfide bond</keyword>
<dbReference type="SUPFAM" id="SSF63501">
    <property type="entry name" value="Frizzled cysteine-rich domain"/>
    <property type="match status" value="1"/>
</dbReference>
<evidence type="ECO:0000256" key="3">
    <source>
        <dbReference type="PROSITE-ProRule" id="PRU00090"/>
    </source>
</evidence>
<dbReference type="InterPro" id="IPR036790">
    <property type="entry name" value="Frizzled_dom_sf"/>
</dbReference>
<dbReference type="AlphaFoldDB" id="A0A210PKL3"/>
<organism evidence="5 6">
    <name type="scientific">Mizuhopecten yessoensis</name>
    <name type="common">Japanese scallop</name>
    <name type="synonym">Patinopecten yessoensis</name>
    <dbReference type="NCBI Taxonomy" id="6573"/>
    <lineage>
        <taxon>Eukaryota</taxon>
        <taxon>Metazoa</taxon>
        <taxon>Spiralia</taxon>
        <taxon>Lophotrochozoa</taxon>
        <taxon>Mollusca</taxon>
        <taxon>Bivalvia</taxon>
        <taxon>Autobranchia</taxon>
        <taxon>Pteriomorphia</taxon>
        <taxon>Pectinida</taxon>
        <taxon>Pectinoidea</taxon>
        <taxon>Pectinidae</taxon>
        <taxon>Mizuhopecten</taxon>
    </lineage>
</organism>
<evidence type="ECO:0000256" key="2">
    <source>
        <dbReference type="ARBA" id="ARBA00023157"/>
    </source>
</evidence>
<dbReference type="Proteomes" id="UP000242188">
    <property type="component" value="Unassembled WGS sequence"/>
</dbReference>
<dbReference type="Pfam" id="PF01392">
    <property type="entry name" value="Fz"/>
    <property type="match status" value="1"/>
</dbReference>
<dbReference type="PANTHER" id="PTHR11309">
    <property type="entry name" value="FRIZZLED"/>
    <property type="match status" value="1"/>
</dbReference>
<dbReference type="GO" id="GO:0035567">
    <property type="term" value="P:non-canonical Wnt signaling pathway"/>
    <property type="evidence" value="ECO:0007669"/>
    <property type="project" value="TreeGrafter"/>
</dbReference>
<dbReference type="Gene3D" id="1.10.2000.10">
    <property type="entry name" value="Frizzled cysteine-rich domain"/>
    <property type="match status" value="1"/>
</dbReference>
<dbReference type="SMART" id="SM00063">
    <property type="entry name" value="FRI"/>
    <property type="match status" value="1"/>
</dbReference>
<dbReference type="InterPro" id="IPR020067">
    <property type="entry name" value="Frizzled_dom"/>
</dbReference>
<keyword evidence="6" id="KW-1185">Reference proteome</keyword>
<name>A0A210PKL3_MIZYE</name>
<feature type="disulfide bond" evidence="3">
    <location>
        <begin position="39"/>
        <end position="77"/>
    </location>
</feature>
<evidence type="ECO:0000256" key="1">
    <source>
        <dbReference type="ARBA" id="ARBA00022473"/>
    </source>
</evidence>
<evidence type="ECO:0000313" key="6">
    <source>
        <dbReference type="Proteomes" id="UP000242188"/>
    </source>
</evidence>
<dbReference type="GO" id="GO:0017147">
    <property type="term" value="F:Wnt-protein binding"/>
    <property type="evidence" value="ECO:0007669"/>
    <property type="project" value="TreeGrafter"/>
</dbReference>
<sequence>MCNGFNIGKGSLPNFFQQGDPKMIAKEMENFRLLLRSNCSPDLRFFMCGVYKPFCPSNNRPIVLPCRELCEEVKMSCAAKYRELYNGLRWPSKFQCHRYPFSNSTRMPCKLRDVIDADDDQPFIPTGR</sequence>
<dbReference type="InterPro" id="IPR015526">
    <property type="entry name" value="Frizzled/SFRP"/>
</dbReference>
<dbReference type="PROSITE" id="PS50038">
    <property type="entry name" value="FZ"/>
    <property type="match status" value="1"/>
</dbReference>
<keyword evidence="1" id="KW-0217">Developmental protein</keyword>
<dbReference type="EMBL" id="NEDP02058412">
    <property type="protein sequence ID" value="OWF37022.1"/>
    <property type="molecule type" value="Genomic_DNA"/>
</dbReference>
<dbReference type="GO" id="GO:0042813">
    <property type="term" value="F:Wnt receptor activity"/>
    <property type="evidence" value="ECO:0007669"/>
    <property type="project" value="TreeGrafter"/>
</dbReference>
<protein>
    <submittedName>
        <fullName evidence="5">Frizzled-5</fullName>
    </submittedName>
</protein>
<dbReference type="CDD" id="cd07066">
    <property type="entry name" value="CRD_FZ"/>
    <property type="match status" value="1"/>
</dbReference>
<proteinExistence type="predicted"/>
<feature type="domain" description="FZ" evidence="4">
    <location>
        <begin position="1"/>
        <end position="109"/>
    </location>
</feature>
<dbReference type="GO" id="GO:0005886">
    <property type="term" value="C:plasma membrane"/>
    <property type="evidence" value="ECO:0007669"/>
    <property type="project" value="TreeGrafter"/>
</dbReference>
<evidence type="ECO:0000313" key="5">
    <source>
        <dbReference type="EMBL" id="OWF37022.1"/>
    </source>
</evidence>
<reference evidence="5 6" key="1">
    <citation type="journal article" date="2017" name="Nat. Ecol. Evol.">
        <title>Scallop genome provides insights into evolution of bilaterian karyotype and development.</title>
        <authorList>
            <person name="Wang S."/>
            <person name="Zhang J."/>
            <person name="Jiao W."/>
            <person name="Li J."/>
            <person name="Xun X."/>
            <person name="Sun Y."/>
            <person name="Guo X."/>
            <person name="Huan P."/>
            <person name="Dong B."/>
            <person name="Zhang L."/>
            <person name="Hu X."/>
            <person name="Sun X."/>
            <person name="Wang J."/>
            <person name="Zhao C."/>
            <person name="Wang Y."/>
            <person name="Wang D."/>
            <person name="Huang X."/>
            <person name="Wang R."/>
            <person name="Lv J."/>
            <person name="Li Y."/>
            <person name="Zhang Z."/>
            <person name="Liu B."/>
            <person name="Lu W."/>
            <person name="Hui Y."/>
            <person name="Liang J."/>
            <person name="Zhou Z."/>
            <person name="Hou R."/>
            <person name="Li X."/>
            <person name="Liu Y."/>
            <person name="Li H."/>
            <person name="Ning X."/>
            <person name="Lin Y."/>
            <person name="Zhao L."/>
            <person name="Xing Q."/>
            <person name="Dou J."/>
            <person name="Li Y."/>
            <person name="Mao J."/>
            <person name="Guo H."/>
            <person name="Dou H."/>
            <person name="Li T."/>
            <person name="Mu C."/>
            <person name="Jiang W."/>
            <person name="Fu Q."/>
            <person name="Fu X."/>
            <person name="Miao Y."/>
            <person name="Liu J."/>
            <person name="Yu Q."/>
            <person name="Li R."/>
            <person name="Liao H."/>
            <person name="Li X."/>
            <person name="Kong Y."/>
            <person name="Jiang Z."/>
            <person name="Chourrout D."/>
            <person name="Li R."/>
            <person name="Bao Z."/>
        </authorList>
    </citation>
    <scope>NUCLEOTIDE SEQUENCE [LARGE SCALE GENOMIC DNA]</scope>
    <source>
        <strain evidence="5 6">PY_sf001</strain>
    </source>
</reference>